<dbReference type="PROSITE" id="PS51257">
    <property type="entry name" value="PROKAR_LIPOPROTEIN"/>
    <property type="match status" value="1"/>
</dbReference>
<keyword evidence="3" id="KW-1185">Reference proteome</keyword>
<reference evidence="2 3" key="1">
    <citation type="submission" date="2017-02" db="EMBL/GenBank/DDBJ databases">
        <title>Draft genome of Saccharomonospora sp. 154.</title>
        <authorList>
            <person name="Alonso-Carmona G.S."/>
            <person name="De La Haba R."/>
            <person name="Vera-Gargallo B."/>
            <person name="Sandoval-Trujillo A.H."/>
            <person name="Ramirez-Duran N."/>
            <person name="Ventosa A."/>
        </authorList>
    </citation>
    <scope>NUCLEOTIDE SEQUENCE [LARGE SCALE GENOMIC DNA]</scope>
    <source>
        <strain evidence="2 3">LRS4.154</strain>
    </source>
</reference>
<dbReference type="EMBL" id="MWIH01000002">
    <property type="protein sequence ID" value="OQO94768.1"/>
    <property type="molecule type" value="Genomic_DNA"/>
</dbReference>
<organism evidence="2 3">
    <name type="scientific">Saccharomonospora piscinae</name>
    <dbReference type="NCBI Taxonomy" id="687388"/>
    <lineage>
        <taxon>Bacteria</taxon>
        <taxon>Bacillati</taxon>
        <taxon>Actinomycetota</taxon>
        <taxon>Actinomycetes</taxon>
        <taxon>Pseudonocardiales</taxon>
        <taxon>Pseudonocardiaceae</taxon>
        <taxon>Saccharomonospora</taxon>
    </lineage>
</organism>
<dbReference type="STRING" id="1962155.B1813_01360"/>
<evidence type="ECO:0000313" key="2">
    <source>
        <dbReference type="EMBL" id="OQO94768.1"/>
    </source>
</evidence>
<feature type="chain" id="PRO_5012370593" description="Lipoprotein" evidence="1">
    <location>
        <begin position="24"/>
        <end position="348"/>
    </location>
</feature>
<feature type="signal peptide" evidence="1">
    <location>
        <begin position="1"/>
        <end position="23"/>
    </location>
</feature>
<dbReference type="Proteomes" id="UP000192591">
    <property type="component" value="Unassembled WGS sequence"/>
</dbReference>
<dbReference type="InterPro" id="IPR015943">
    <property type="entry name" value="WD40/YVTN_repeat-like_dom_sf"/>
</dbReference>
<dbReference type="SUPFAM" id="SSF101898">
    <property type="entry name" value="NHL repeat"/>
    <property type="match status" value="1"/>
</dbReference>
<dbReference type="AlphaFoldDB" id="A0A1V9ACK6"/>
<evidence type="ECO:0000313" key="3">
    <source>
        <dbReference type="Proteomes" id="UP000192591"/>
    </source>
</evidence>
<dbReference type="Gene3D" id="2.130.10.10">
    <property type="entry name" value="YVTN repeat-like/Quinoprotein amine dehydrogenase"/>
    <property type="match status" value="1"/>
</dbReference>
<sequence length="348" mass="35947">MRARRGVRTLAVALGCVAAASLAACGNDGEVNDELQVVADPSAASPARAPEPTATPEGTVFGADQGAVTDLATDQETGTLAVAVTDPPRVLLYDLADLAGLQGDEPGRPTTVELPAPAGDLTASQGTLLASVPGADVLARIALPSGSLDTTDVRGGPTGAAVLGDRTLVSLRERRGVAVVEDGRVTTTVEGGLNSADDVVVAGGEPIVLDRLRTAVFAVDLDEQEVGEGLRAGQGATNVATDDFGRVFVADIRRGGLLAFSTDPLMLRQRYPVPGGPYDLAHDPERDLLWVTLTARNEVVGFDVRGGEPRERHRYPTVRQPDSVTVEPRTGQVVVGSATGEGVQVITP</sequence>
<dbReference type="RefSeq" id="WP_081190203.1">
    <property type="nucleotide sequence ID" value="NZ_MWIH01000002.1"/>
</dbReference>
<proteinExistence type="predicted"/>
<accession>A0A1V9ACK6</accession>
<protein>
    <recommendedName>
        <fullName evidence="4">Lipoprotein</fullName>
    </recommendedName>
</protein>
<evidence type="ECO:0000256" key="1">
    <source>
        <dbReference type="SAM" id="SignalP"/>
    </source>
</evidence>
<evidence type="ECO:0008006" key="4">
    <source>
        <dbReference type="Google" id="ProtNLM"/>
    </source>
</evidence>
<name>A0A1V9ACK6_SACPI</name>
<gene>
    <name evidence="2" type="ORF">B1813_01360</name>
</gene>
<keyword evidence="1" id="KW-0732">Signal</keyword>
<comment type="caution">
    <text evidence="2">The sequence shown here is derived from an EMBL/GenBank/DDBJ whole genome shotgun (WGS) entry which is preliminary data.</text>
</comment>